<feature type="compositionally biased region" description="Basic and acidic residues" evidence="6">
    <location>
        <begin position="120"/>
        <end position="135"/>
    </location>
</feature>
<dbReference type="RefSeq" id="WP_310548666.1">
    <property type="nucleotide sequence ID" value="NZ_JAVKGR010000009.1"/>
</dbReference>
<proteinExistence type="predicted"/>
<evidence type="ECO:0000259" key="8">
    <source>
        <dbReference type="Pfam" id="PF13396"/>
    </source>
</evidence>
<evidence type="ECO:0000256" key="4">
    <source>
        <dbReference type="ARBA" id="ARBA00022989"/>
    </source>
</evidence>
<keyword evidence="3 7" id="KW-0812">Transmembrane</keyword>
<feature type="compositionally biased region" description="Acidic residues" evidence="6">
    <location>
        <begin position="193"/>
        <end position="202"/>
    </location>
</feature>
<reference evidence="9 10" key="1">
    <citation type="submission" date="2023-09" db="EMBL/GenBank/DDBJ databases">
        <title>Description of three actinobacteria isolated from air of manufacturing shop in a pharmaceutical factory.</title>
        <authorList>
            <person name="Zhang D.-F."/>
        </authorList>
    </citation>
    <scope>NUCLEOTIDE SEQUENCE [LARGE SCALE GENOMIC DNA]</scope>
    <source>
        <strain evidence="9 10">LY-0111</strain>
    </source>
</reference>
<keyword evidence="10" id="KW-1185">Reference proteome</keyword>
<feature type="compositionally biased region" description="Basic and acidic residues" evidence="6">
    <location>
        <begin position="178"/>
        <end position="192"/>
    </location>
</feature>
<protein>
    <submittedName>
        <fullName evidence="9">PLD nuclease N-terminal domain-containing protein</fullName>
    </submittedName>
</protein>
<comment type="caution">
    <text evidence="9">The sequence shown here is derived from an EMBL/GenBank/DDBJ whole genome shotgun (WGS) entry which is preliminary data.</text>
</comment>
<feature type="compositionally biased region" description="Basic and acidic residues" evidence="6">
    <location>
        <begin position="88"/>
        <end position="102"/>
    </location>
</feature>
<evidence type="ECO:0000313" key="10">
    <source>
        <dbReference type="Proteomes" id="UP001251870"/>
    </source>
</evidence>
<evidence type="ECO:0000256" key="6">
    <source>
        <dbReference type="SAM" id="MobiDB-lite"/>
    </source>
</evidence>
<dbReference type="EMBL" id="JAVKGR010000009">
    <property type="protein sequence ID" value="MDR8019676.1"/>
    <property type="molecule type" value="Genomic_DNA"/>
</dbReference>
<keyword evidence="2" id="KW-1003">Cell membrane</keyword>
<name>A0ABU2DTH3_9MICC</name>
<comment type="subcellular location">
    <subcellularLocation>
        <location evidence="1">Cell membrane</location>
        <topology evidence="1">Multi-pass membrane protein</topology>
    </subcellularLocation>
</comment>
<evidence type="ECO:0000256" key="5">
    <source>
        <dbReference type="ARBA" id="ARBA00023136"/>
    </source>
</evidence>
<feature type="transmembrane region" description="Helical" evidence="7">
    <location>
        <begin position="38"/>
        <end position="56"/>
    </location>
</feature>
<gene>
    <name evidence="9" type="ORF">RIL96_08885</name>
</gene>
<evidence type="ECO:0000313" key="9">
    <source>
        <dbReference type="EMBL" id="MDR8019676.1"/>
    </source>
</evidence>
<feature type="region of interest" description="Disordered" evidence="6">
    <location>
        <begin position="88"/>
        <end position="202"/>
    </location>
</feature>
<keyword evidence="5 7" id="KW-0472">Membrane</keyword>
<feature type="domain" description="Cardiolipin synthase N-terminal" evidence="8">
    <location>
        <begin position="14"/>
        <end position="58"/>
    </location>
</feature>
<dbReference type="InterPro" id="IPR027379">
    <property type="entry name" value="CLS_N"/>
</dbReference>
<evidence type="ECO:0000256" key="1">
    <source>
        <dbReference type="ARBA" id="ARBA00004651"/>
    </source>
</evidence>
<evidence type="ECO:0000256" key="7">
    <source>
        <dbReference type="SAM" id="Phobius"/>
    </source>
</evidence>
<dbReference type="Pfam" id="PF13396">
    <property type="entry name" value="PLDc_N"/>
    <property type="match status" value="1"/>
</dbReference>
<dbReference type="Proteomes" id="UP001251870">
    <property type="component" value="Unassembled WGS sequence"/>
</dbReference>
<sequence>MRIIIPLGIVALGLMIYSAVECLQTPRQRVRVLGKWTWLAVILLVPLIGAGLWLAFGRARKDSAQAQQRRPAAPDDDPNFLRGLEIQRRQRQRQQEQRRQDSQGHGGAAASADQRGSGQPRDEGGDQPEAEHAGEVSDSGESAEAPEELDPNDPRLDGLDGNTADGSTTGVDTGEGDTLDRGTLDGDSRPDDPDSDDGPSPR</sequence>
<organism evidence="9 10">
    <name type="scientific">Nesterenkonia aerolata</name>
    <dbReference type="NCBI Taxonomy" id="3074079"/>
    <lineage>
        <taxon>Bacteria</taxon>
        <taxon>Bacillati</taxon>
        <taxon>Actinomycetota</taxon>
        <taxon>Actinomycetes</taxon>
        <taxon>Micrococcales</taxon>
        <taxon>Micrococcaceae</taxon>
        <taxon>Nesterenkonia</taxon>
    </lineage>
</organism>
<accession>A0ABU2DTH3</accession>
<evidence type="ECO:0000256" key="3">
    <source>
        <dbReference type="ARBA" id="ARBA00022692"/>
    </source>
</evidence>
<keyword evidence="4 7" id="KW-1133">Transmembrane helix</keyword>
<evidence type="ECO:0000256" key="2">
    <source>
        <dbReference type="ARBA" id="ARBA00022475"/>
    </source>
</evidence>